<name>A0A845F0X7_9BACL</name>
<reference evidence="2 3" key="1">
    <citation type="submission" date="2019-11" db="EMBL/GenBank/DDBJ databases">
        <title>Genome sequences of 17 halophilic strains isolated from different environments.</title>
        <authorList>
            <person name="Furrow R.E."/>
        </authorList>
    </citation>
    <scope>NUCLEOTIDE SEQUENCE [LARGE SCALE GENOMIC DNA]</scope>
    <source>
        <strain evidence="2 3">22506_14_FS</strain>
    </source>
</reference>
<feature type="domain" description="N-acetyltransferase" evidence="1">
    <location>
        <begin position="2"/>
        <end position="152"/>
    </location>
</feature>
<sequence length="288" mass="32992">MVSIRTMTNSDIDEVSMLISELNMNEESYIGYCGTEVQEIANSFVEDITDVPYTESFVVAYEEGELVGVLGFDASLENNSAEIWGPFVKETEWVNQLWAEMEKLLPPEIHNLSMFTSNQNRRLLSFAKELGFVKQSEQTILTVSREDRHQIKGEPIVELTEEYFSEIKQLHNKAFPETYYNGQQLIECLSPNRKVFIVKKSNQLKGYIYVEAEPAFGEASIEYMAVIDSERGKGFGKQLVNGAVQWIFTYEDIAFITLCVDAANETAIKLYKTVGFERRHDLVFFTKE</sequence>
<dbReference type="InterPro" id="IPR016181">
    <property type="entry name" value="Acyl_CoA_acyltransferase"/>
</dbReference>
<dbReference type="RefSeq" id="WP_160919873.1">
    <property type="nucleotide sequence ID" value="NZ_WMEY01000004.1"/>
</dbReference>
<dbReference type="SUPFAM" id="SSF55729">
    <property type="entry name" value="Acyl-CoA N-acyltransferases (Nat)"/>
    <property type="match status" value="2"/>
</dbReference>
<dbReference type="GO" id="GO:0016747">
    <property type="term" value="F:acyltransferase activity, transferring groups other than amino-acyl groups"/>
    <property type="evidence" value="ECO:0007669"/>
    <property type="project" value="InterPro"/>
</dbReference>
<accession>A0A845F0X7</accession>
<comment type="caution">
    <text evidence="2">The sequence shown here is derived from an EMBL/GenBank/DDBJ whole genome shotgun (WGS) entry which is preliminary data.</text>
</comment>
<keyword evidence="2" id="KW-0808">Transferase</keyword>
<evidence type="ECO:0000259" key="1">
    <source>
        <dbReference type="PROSITE" id="PS51186"/>
    </source>
</evidence>
<dbReference type="Gene3D" id="3.40.630.30">
    <property type="match status" value="2"/>
</dbReference>
<dbReference type="Proteomes" id="UP000447833">
    <property type="component" value="Unassembled WGS sequence"/>
</dbReference>
<dbReference type="Pfam" id="PF00583">
    <property type="entry name" value="Acetyltransf_1"/>
    <property type="match status" value="1"/>
</dbReference>
<gene>
    <name evidence="2" type="ORF">GLW07_13760</name>
</gene>
<evidence type="ECO:0000313" key="3">
    <source>
        <dbReference type="Proteomes" id="UP000447833"/>
    </source>
</evidence>
<proteinExistence type="predicted"/>
<dbReference type="CDD" id="cd04301">
    <property type="entry name" value="NAT_SF"/>
    <property type="match status" value="1"/>
</dbReference>
<dbReference type="PANTHER" id="PTHR43415:SF3">
    <property type="entry name" value="GNAT-FAMILY ACETYLTRANSFERASE"/>
    <property type="match status" value="1"/>
</dbReference>
<protein>
    <submittedName>
        <fullName evidence="2">GNAT family N-acetyltransferase</fullName>
    </submittedName>
</protein>
<dbReference type="EMBL" id="WMEY01000004">
    <property type="protein sequence ID" value="MYL64418.1"/>
    <property type="molecule type" value="Genomic_DNA"/>
</dbReference>
<dbReference type="AlphaFoldDB" id="A0A845F0X7"/>
<dbReference type="InterPro" id="IPR000182">
    <property type="entry name" value="GNAT_dom"/>
</dbReference>
<evidence type="ECO:0000313" key="2">
    <source>
        <dbReference type="EMBL" id="MYL64418.1"/>
    </source>
</evidence>
<organism evidence="2 3">
    <name type="scientific">Guptibacillus hwajinpoensis</name>
    <dbReference type="NCBI Taxonomy" id="208199"/>
    <lineage>
        <taxon>Bacteria</taxon>
        <taxon>Bacillati</taxon>
        <taxon>Bacillota</taxon>
        <taxon>Bacilli</taxon>
        <taxon>Bacillales</taxon>
        <taxon>Guptibacillaceae</taxon>
        <taxon>Guptibacillus</taxon>
    </lineage>
</organism>
<feature type="domain" description="N-acetyltransferase" evidence="1">
    <location>
        <begin position="154"/>
        <end position="288"/>
    </location>
</feature>
<dbReference type="PANTHER" id="PTHR43415">
    <property type="entry name" value="SPERMIDINE N(1)-ACETYLTRANSFERASE"/>
    <property type="match status" value="1"/>
</dbReference>
<dbReference type="PROSITE" id="PS51186">
    <property type="entry name" value="GNAT"/>
    <property type="match status" value="2"/>
</dbReference>